<proteinExistence type="predicted"/>
<dbReference type="SUPFAM" id="SSF55729">
    <property type="entry name" value="Acyl-CoA N-acyltransferases (Nat)"/>
    <property type="match status" value="1"/>
</dbReference>
<evidence type="ECO:0000313" key="1">
    <source>
        <dbReference type="EMBL" id="UOM50160.1"/>
    </source>
</evidence>
<accession>A0ABY4D830</accession>
<name>A0ABY4D830_9SPIR</name>
<sequence>MISVQPISSKHDWNLFFEFPNTLYRDNPCYVPTLLLDERWNFNPRKNPAFEYCETIAFLAKQDGKVVGRVAALINHKLNKAKEQAYMRFTRYDVIDDIEVSRLLFAAVFAWGREKGMDTIIGPIGFSDLDKQGLLVDGFDQMGMFITLYNHPYYHDHLTQLGFAKDIDWVEYKVFVPKKPDPRIERICKIAQKRHGYRLLSFSKKKEVIPYAHQMFHMYNESFAKLYGFCPLSDGQIDMAIKQFFSLVSLDYIFVVVDALQSVIGFGIMVPSLSKPLRASRGRIFPLGFLHILKALKTHEVLDMYLIAVKPEYFGRGVNAIIMHEGIKRAIANGVLYAETGPELENNDNVQTQWKSFHTEQHKRRRCYIRPLTEESVQ</sequence>
<dbReference type="PANTHER" id="PTHR41368:SF1">
    <property type="entry name" value="PROTEIN YGHO"/>
    <property type="match status" value="1"/>
</dbReference>
<keyword evidence="2" id="KW-1185">Reference proteome</keyword>
<gene>
    <name evidence="1" type="ORF">MUG09_11405</name>
</gene>
<evidence type="ECO:0000313" key="2">
    <source>
        <dbReference type="Proteomes" id="UP000829708"/>
    </source>
</evidence>
<dbReference type="EMBL" id="CP094929">
    <property type="protein sequence ID" value="UOM50160.1"/>
    <property type="molecule type" value="Genomic_DNA"/>
</dbReference>
<dbReference type="RefSeq" id="WP_244771552.1">
    <property type="nucleotide sequence ID" value="NZ_CP094929.1"/>
</dbReference>
<dbReference type="PANTHER" id="PTHR41368">
    <property type="entry name" value="PROTEIN YGHO"/>
    <property type="match status" value="1"/>
</dbReference>
<dbReference type="Gene3D" id="3.40.630.30">
    <property type="match status" value="1"/>
</dbReference>
<organism evidence="1 2">
    <name type="scientific">Sphaerochaeta associata</name>
    <dbReference type="NCBI Taxonomy" id="1129264"/>
    <lineage>
        <taxon>Bacteria</taxon>
        <taxon>Pseudomonadati</taxon>
        <taxon>Spirochaetota</taxon>
        <taxon>Spirochaetia</taxon>
        <taxon>Spirochaetales</taxon>
        <taxon>Sphaerochaetaceae</taxon>
        <taxon>Sphaerochaeta</taxon>
    </lineage>
</organism>
<dbReference type="InterPro" id="IPR016181">
    <property type="entry name" value="Acyl_CoA_acyltransferase"/>
</dbReference>
<protein>
    <submittedName>
        <fullName evidence="1">N-acetyltransferase</fullName>
    </submittedName>
</protein>
<dbReference type="Proteomes" id="UP000829708">
    <property type="component" value="Chromosome"/>
</dbReference>
<dbReference type="InterPro" id="IPR039968">
    <property type="entry name" value="BcerS-like"/>
</dbReference>
<reference evidence="2" key="1">
    <citation type="journal article" date="2024" name="J Bioinform Genom">
        <title>Complete genome sequence of the type strain bacterium Sphaerochaeta associata GLS2t (VKM B-2742)t.</title>
        <authorList>
            <person name="Troshina O.Y."/>
            <person name="Tepeeva A.N."/>
            <person name="Arzamasceva V.O."/>
            <person name="Whitman W.B."/>
            <person name="Varghese N."/>
            <person name="Shapiro N."/>
            <person name="Woyke T."/>
            <person name="Kripides N.C."/>
            <person name="Vasilenko O.V."/>
        </authorList>
    </citation>
    <scope>NUCLEOTIDE SEQUENCE [LARGE SCALE GENOMIC DNA]</scope>
    <source>
        <strain evidence="2">GLS2T</strain>
    </source>
</reference>